<comment type="similarity">
    <text evidence="2">Belongs to the glycosyl hydrolase 8 (cellulase D) family.</text>
</comment>
<keyword evidence="4 9" id="KW-0378">Hydrolase</keyword>
<reference evidence="9 10" key="1">
    <citation type="journal article" date="2011" name="Int. J. Syst. Evol. Microbiol.">
        <title>Zhongshania antarctica gen. nov., sp. nov. and Zhongshania guokunii sp. nov., gammaproteobacteria respectively isolated from coastal attached (fast) ice and surface seawater of the Antarctic.</title>
        <authorList>
            <person name="Li H.J."/>
            <person name="Zhang X.Y."/>
            <person name="Chen C.X."/>
            <person name="Zhang Y.J."/>
            <person name="Gao Z.M."/>
            <person name="Yu Y."/>
            <person name="Chen X.L."/>
            <person name="Chen B."/>
            <person name="Zhang Y.Z."/>
        </authorList>
    </citation>
    <scope>NUCLEOTIDE SEQUENCE [LARGE SCALE GENOMIC DNA]</scope>
    <source>
        <strain evidence="9 10">R06B22</strain>
    </source>
</reference>
<evidence type="ECO:0000256" key="7">
    <source>
        <dbReference type="ARBA" id="ARBA00023326"/>
    </source>
</evidence>
<dbReference type="Pfam" id="PF01270">
    <property type="entry name" value="Glyco_hydro_8"/>
    <property type="match status" value="1"/>
</dbReference>
<evidence type="ECO:0000256" key="4">
    <source>
        <dbReference type="ARBA" id="ARBA00022801"/>
    </source>
</evidence>
<evidence type="ECO:0000256" key="6">
    <source>
        <dbReference type="ARBA" id="ARBA00023295"/>
    </source>
</evidence>
<sequence>MRHGLLFLALLLPIATWADERCSWSHWASFKAAYIESGRVIDRSDPRQITTSEGQSYGMFFALVANDRASFDQLLHWTQGELAAGDLGAYLPAWLWGRIEQPASGSAKTSFGVLDNNSAADSDLWIAYTLIEAGRLWQHYYYTSLGYLLLEQIRRYEVVDIPNLGLSVLPAPKGFADGSGSFRLNPSYAPLQILDRFASLYPARDWQAISASTRRLIIQTMPKGYSPDWVKISPPYKTSNWVLDLGSYDAIRSYLWAGMLADSHPHKVELMAAMKPMALAVKENGAPPEKINVSTGLYSGTGSAGFSAALLPFLAQYDLPEVLGQQRQRAAAVWEPAIDKSRYYATVLALFGTGWDQGYFRFSSDGALIPAWQSRCES</sequence>
<dbReference type="InterPro" id="IPR012341">
    <property type="entry name" value="6hp_glycosidase-like_sf"/>
</dbReference>
<protein>
    <recommendedName>
        <fullName evidence="3">cellulase</fullName>
        <ecNumber evidence="3">3.2.1.4</ecNumber>
    </recommendedName>
</protein>
<keyword evidence="10" id="KW-1185">Reference proteome</keyword>
<dbReference type="EMBL" id="JBFRYB010000001">
    <property type="protein sequence ID" value="MEX1665624.1"/>
    <property type="molecule type" value="Genomic_DNA"/>
</dbReference>
<keyword evidence="7" id="KW-0624">Polysaccharide degradation</keyword>
<dbReference type="Proteomes" id="UP001557484">
    <property type="component" value="Unassembled WGS sequence"/>
</dbReference>
<comment type="catalytic activity">
    <reaction evidence="1">
        <text>Endohydrolysis of (1-&gt;4)-beta-D-glucosidic linkages in cellulose, lichenin and cereal beta-D-glucans.</text>
        <dbReference type="EC" id="3.2.1.4"/>
    </reaction>
</comment>
<dbReference type="InterPro" id="IPR008928">
    <property type="entry name" value="6-hairpin_glycosidase_sf"/>
</dbReference>
<dbReference type="PRINTS" id="PR00735">
    <property type="entry name" value="GLHYDRLASE8"/>
</dbReference>
<feature type="signal peptide" evidence="8">
    <location>
        <begin position="1"/>
        <end position="18"/>
    </location>
</feature>
<evidence type="ECO:0000256" key="5">
    <source>
        <dbReference type="ARBA" id="ARBA00023001"/>
    </source>
</evidence>
<feature type="chain" id="PRO_5047379793" description="cellulase" evidence="8">
    <location>
        <begin position="19"/>
        <end position="378"/>
    </location>
</feature>
<dbReference type="NCBIfam" id="NF008305">
    <property type="entry name" value="PRK11097.1"/>
    <property type="match status" value="1"/>
</dbReference>
<evidence type="ECO:0000256" key="8">
    <source>
        <dbReference type="SAM" id="SignalP"/>
    </source>
</evidence>
<evidence type="ECO:0000256" key="1">
    <source>
        <dbReference type="ARBA" id="ARBA00000966"/>
    </source>
</evidence>
<accession>A0ABV3TWM0</accession>
<keyword evidence="8" id="KW-0732">Signal</keyword>
<dbReference type="GO" id="GO:0008810">
    <property type="term" value="F:cellulase activity"/>
    <property type="evidence" value="ECO:0007669"/>
    <property type="project" value="UniProtKB-EC"/>
</dbReference>
<gene>
    <name evidence="9" type="primary">bcsZ</name>
    <name evidence="9" type="ORF">AB4875_08980</name>
</gene>
<dbReference type="EC" id="3.2.1.4" evidence="3"/>
<comment type="caution">
    <text evidence="9">The sequence shown here is derived from an EMBL/GenBank/DDBJ whole genome shotgun (WGS) entry which is preliminary data.</text>
</comment>
<keyword evidence="7" id="KW-0119">Carbohydrate metabolism</keyword>
<dbReference type="InterPro" id="IPR002037">
    <property type="entry name" value="Glyco_hydro_8"/>
</dbReference>
<name>A0ABV3TWM0_9GAMM</name>
<evidence type="ECO:0000256" key="3">
    <source>
        <dbReference type="ARBA" id="ARBA00012601"/>
    </source>
</evidence>
<dbReference type="SUPFAM" id="SSF48208">
    <property type="entry name" value="Six-hairpin glycosidases"/>
    <property type="match status" value="1"/>
</dbReference>
<evidence type="ECO:0000313" key="9">
    <source>
        <dbReference type="EMBL" id="MEX1665624.1"/>
    </source>
</evidence>
<keyword evidence="6 9" id="KW-0326">Glycosidase</keyword>
<proteinExistence type="inferred from homology"/>
<dbReference type="Gene3D" id="1.50.10.10">
    <property type="match status" value="1"/>
</dbReference>
<dbReference type="RefSeq" id="WP_368375725.1">
    <property type="nucleotide sequence ID" value="NZ_JBFRYB010000001.1"/>
</dbReference>
<evidence type="ECO:0000313" key="10">
    <source>
        <dbReference type="Proteomes" id="UP001557484"/>
    </source>
</evidence>
<keyword evidence="5" id="KW-0136">Cellulose degradation</keyword>
<organism evidence="9 10">
    <name type="scientific">Zhongshania arctica</name>
    <dbReference type="NCBI Taxonomy" id="3238302"/>
    <lineage>
        <taxon>Bacteria</taxon>
        <taxon>Pseudomonadati</taxon>
        <taxon>Pseudomonadota</taxon>
        <taxon>Gammaproteobacteria</taxon>
        <taxon>Cellvibrionales</taxon>
        <taxon>Spongiibacteraceae</taxon>
        <taxon>Zhongshania</taxon>
    </lineage>
</organism>
<evidence type="ECO:0000256" key="2">
    <source>
        <dbReference type="ARBA" id="ARBA00009209"/>
    </source>
</evidence>